<dbReference type="SUPFAM" id="SSF49417">
    <property type="entry name" value="p53-like transcription factors"/>
    <property type="match status" value="1"/>
</dbReference>
<dbReference type="InterPro" id="IPR011363">
    <property type="entry name" value="Dif"/>
</dbReference>
<dbReference type="InterPro" id="IPR002909">
    <property type="entry name" value="IPT_dom"/>
</dbReference>
<dbReference type="GO" id="GO:0007249">
    <property type="term" value="P:canonical NF-kappaB signal transduction"/>
    <property type="evidence" value="ECO:0007669"/>
    <property type="project" value="TreeGrafter"/>
</dbReference>
<dbReference type="Pfam" id="PF16179">
    <property type="entry name" value="RHD_dimer"/>
    <property type="match status" value="1"/>
</dbReference>
<name>A0A6P4IBS4_DROKI</name>
<evidence type="ECO:0000259" key="2">
    <source>
        <dbReference type="PROSITE" id="PS50254"/>
    </source>
</evidence>
<dbReference type="GO" id="GO:0001228">
    <property type="term" value="F:DNA-binding transcription activator activity, RNA polymerase II-specific"/>
    <property type="evidence" value="ECO:0007669"/>
    <property type="project" value="UniProtKB-ARBA"/>
</dbReference>
<feature type="compositionally biased region" description="Low complexity" evidence="1">
    <location>
        <begin position="393"/>
        <end position="409"/>
    </location>
</feature>
<feature type="region of interest" description="Disordered" evidence="1">
    <location>
        <begin position="559"/>
        <end position="589"/>
    </location>
</feature>
<dbReference type="GO" id="GO:0005654">
    <property type="term" value="C:nucleoplasm"/>
    <property type="evidence" value="ECO:0007669"/>
    <property type="project" value="UniProtKB-ARBA"/>
</dbReference>
<dbReference type="PROSITE" id="PS50254">
    <property type="entry name" value="REL_2"/>
    <property type="match status" value="1"/>
</dbReference>
<reference evidence="4" key="2">
    <citation type="submission" date="2025-08" db="UniProtKB">
        <authorList>
            <consortium name="RefSeq"/>
        </authorList>
    </citation>
    <scope>IDENTIFICATION</scope>
    <source>
        <strain evidence="4">14028-0561.14</strain>
        <tissue evidence="4">Whole fly</tissue>
    </source>
</reference>
<dbReference type="InterPro" id="IPR013783">
    <property type="entry name" value="Ig-like_fold"/>
</dbReference>
<dbReference type="Pfam" id="PF00554">
    <property type="entry name" value="RHD_DNA_bind"/>
    <property type="match status" value="1"/>
</dbReference>
<dbReference type="PANTHER" id="PTHR24169:SF25">
    <property type="entry name" value="DORSAL-RELATED IMMUNITY FACTOR DIF-RELATED"/>
    <property type="match status" value="1"/>
</dbReference>
<feature type="domain" description="RHD" evidence="2">
    <location>
        <begin position="69"/>
        <end position="249"/>
    </location>
</feature>
<dbReference type="GO" id="GO:0048935">
    <property type="term" value="P:peripheral nervous system neuron development"/>
    <property type="evidence" value="ECO:0007669"/>
    <property type="project" value="UniProtKB-ARBA"/>
</dbReference>
<dbReference type="PRINTS" id="PR00057">
    <property type="entry name" value="NFKBTNSCPFCT"/>
</dbReference>
<dbReference type="PANTHER" id="PTHR24169">
    <property type="entry name" value="NUCLEAR FACTOR NF-KAPPA-B PROTEIN"/>
    <property type="match status" value="1"/>
</dbReference>
<dbReference type="GO" id="GO:0035206">
    <property type="term" value="P:regulation of hemocyte proliferation"/>
    <property type="evidence" value="ECO:0007669"/>
    <property type="project" value="UniProtKB-ARBA"/>
</dbReference>
<dbReference type="FunFam" id="2.60.40.10:FF:000046">
    <property type="entry name" value="Nuclear factor NF-kappa-B p105 subunit"/>
    <property type="match status" value="1"/>
</dbReference>
<reference evidence="3" key="1">
    <citation type="submission" date="2025-05" db="UniProtKB">
        <authorList>
            <consortium name="RefSeq"/>
        </authorList>
    </citation>
    <scope>NUCLEOTIDE SEQUENCE [LARGE SCALE GENOMIC DNA]</scope>
    <source>
        <strain evidence="3">14028-0561.14</strain>
    </source>
</reference>
<evidence type="ECO:0000256" key="1">
    <source>
        <dbReference type="SAM" id="MobiDB-lite"/>
    </source>
</evidence>
<proteinExistence type="predicted"/>
<dbReference type="PROSITE" id="PS01204">
    <property type="entry name" value="REL_1"/>
    <property type="match status" value="1"/>
</dbReference>
<dbReference type="GO" id="GO:0034097">
    <property type="term" value="P:response to cytokine"/>
    <property type="evidence" value="ECO:0007669"/>
    <property type="project" value="TreeGrafter"/>
</dbReference>
<dbReference type="InterPro" id="IPR037059">
    <property type="entry name" value="RHD_DNA_bind_dom_sf"/>
</dbReference>
<dbReference type="GO" id="GO:0045087">
    <property type="term" value="P:innate immune response"/>
    <property type="evidence" value="ECO:0007669"/>
    <property type="project" value="TreeGrafter"/>
</dbReference>
<feature type="region of interest" description="Disordered" evidence="1">
    <location>
        <begin position="54"/>
        <end position="73"/>
    </location>
</feature>
<protein>
    <submittedName>
        <fullName evidence="4">Dorsal-related immunity factor Dif isoform X2</fullName>
    </submittedName>
</protein>
<dbReference type="Gene3D" id="2.60.40.10">
    <property type="entry name" value="Immunoglobulins"/>
    <property type="match status" value="1"/>
</dbReference>
<dbReference type="GO" id="GO:0000978">
    <property type="term" value="F:RNA polymerase II cis-regulatory region sequence-specific DNA binding"/>
    <property type="evidence" value="ECO:0007669"/>
    <property type="project" value="TreeGrafter"/>
</dbReference>
<feature type="region of interest" description="Disordered" evidence="1">
    <location>
        <begin position="386"/>
        <end position="412"/>
    </location>
</feature>
<dbReference type="OrthoDB" id="7881762at2759"/>
<dbReference type="InterPro" id="IPR014756">
    <property type="entry name" value="Ig_E-set"/>
</dbReference>
<dbReference type="AlphaFoldDB" id="A0A6P4IBS4"/>
<evidence type="ECO:0000313" key="4">
    <source>
        <dbReference type="RefSeq" id="XP_017025640.1"/>
    </source>
</evidence>
<dbReference type="InterPro" id="IPR030492">
    <property type="entry name" value="RHD_CS"/>
</dbReference>
<dbReference type="InterPro" id="IPR011539">
    <property type="entry name" value="RHD_DNA_bind_dom"/>
</dbReference>
<dbReference type="Gene3D" id="2.60.40.340">
    <property type="entry name" value="Rel homology domain (RHD), DNA-binding domain"/>
    <property type="match status" value="1"/>
</dbReference>
<dbReference type="InterPro" id="IPR032397">
    <property type="entry name" value="RHD_dimer"/>
</dbReference>
<sequence>MAEEEYLGDLEEIINASMGVNGGATGGGGGGGHHILSQSTSLPVMPSHLPLHLLNQNQNQAPPPKPSAKSGPHLRIVEEPTNNIIRFRYKCEGRTAGSIPGMNSNSENGKTFPTIEVCNYDGPVVIVVSCVTSDEPYRQHPHWLVSKEEADACKSGVYSKRLPPEERRLVLQKVGIQCAKKLEMRDSLLERERKNVDPFGAKFDHKDQIDKINRYELRLCYQAFITVGHTRVALDPIVSSPIYGKSNELTITRLCSCSAPVTGGNEIIMLCERIGKDDIEVRFYETDADGRETWHANAEFLPTDVFKQMAIAFKTPRYRNPEITQSVHVELKLVRPSDGATSAPLKFEYYPNPETLTQHNRSETRKAVESLKRSLMSTDFYPTKHAKTSSPFATVQPPQMATTTAPQTQLSPGMTMMYPGGGSPHFMQEIKVEQAFMDVDSRSSHCPSVDYNFPSPRSNSTVDSIPPMQLGQNNNHLYLPDASNFPTNPGNSPSRFNGGTMTPINNNNNGNNSNMMMNNNNNNNNGFVSLKLNAINNSPTQDMKQVFQQPQQYLPQEQHQYLPQSQPQQIQYPQQQQQQQQQHHTDGQQQSFSDLILSSTLMDLGPIDTNELIQGIDETLSSLGLTGGAIGGAAQMNNNFANY</sequence>
<keyword evidence="3" id="KW-1185">Reference proteome</keyword>
<dbReference type="GO" id="GO:0008063">
    <property type="term" value="P:Toll signaling pathway"/>
    <property type="evidence" value="ECO:0007669"/>
    <property type="project" value="UniProtKB-ARBA"/>
</dbReference>
<dbReference type="InterPro" id="IPR000451">
    <property type="entry name" value="NFkB/Dor"/>
</dbReference>
<dbReference type="PIRSF" id="PIRSF001716">
    <property type="entry name" value="Dorsal"/>
    <property type="match status" value="1"/>
</dbReference>
<accession>A0A6P4IBS4</accession>
<dbReference type="SMART" id="SM00429">
    <property type="entry name" value="IPT"/>
    <property type="match status" value="1"/>
</dbReference>
<dbReference type="GO" id="GO:0033554">
    <property type="term" value="P:cellular response to stress"/>
    <property type="evidence" value="ECO:0007669"/>
    <property type="project" value="TreeGrafter"/>
</dbReference>
<gene>
    <name evidence="4" type="primary">Dif</name>
</gene>
<dbReference type="RefSeq" id="XP_017025640.1">
    <property type="nucleotide sequence ID" value="XM_017170151.3"/>
</dbReference>
<dbReference type="GO" id="GO:0005737">
    <property type="term" value="C:cytoplasm"/>
    <property type="evidence" value="ECO:0007669"/>
    <property type="project" value="InterPro"/>
</dbReference>
<dbReference type="SUPFAM" id="SSF81296">
    <property type="entry name" value="E set domains"/>
    <property type="match status" value="1"/>
</dbReference>
<dbReference type="GO" id="GO:0002225">
    <property type="term" value="P:positive regulation of antimicrobial peptide production"/>
    <property type="evidence" value="ECO:0007669"/>
    <property type="project" value="UniProtKB-ARBA"/>
</dbReference>
<dbReference type="GO" id="GO:0038061">
    <property type="term" value="P:non-canonical NF-kappaB signal transduction"/>
    <property type="evidence" value="ECO:0007669"/>
    <property type="project" value="TreeGrafter"/>
</dbReference>
<evidence type="ECO:0000313" key="3">
    <source>
        <dbReference type="Proteomes" id="UP001652661"/>
    </source>
</evidence>
<dbReference type="Proteomes" id="UP001652661">
    <property type="component" value="Chromosome 2L"/>
</dbReference>
<organism evidence="3 4">
    <name type="scientific">Drosophila kikkawai</name>
    <name type="common">Fruit fly</name>
    <dbReference type="NCBI Taxonomy" id="30033"/>
    <lineage>
        <taxon>Eukaryota</taxon>
        <taxon>Metazoa</taxon>
        <taxon>Ecdysozoa</taxon>
        <taxon>Arthropoda</taxon>
        <taxon>Hexapoda</taxon>
        <taxon>Insecta</taxon>
        <taxon>Pterygota</taxon>
        <taxon>Neoptera</taxon>
        <taxon>Endopterygota</taxon>
        <taxon>Diptera</taxon>
        <taxon>Brachycera</taxon>
        <taxon>Muscomorpha</taxon>
        <taxon>Ephydroidea</taxon>
        <taxon>Drosophilidae</taxon>
        <taxon>Drosophila</taxon>
        <taxon>Sophophora</taxon>
    </lineage>
</organism>
<dbReference type="InterPro" id="IPR008967">
    <property type="entry name" value="p53-like_TF_DNA-bd_sf"/>
</dbReference>